<proteinExistence type="predicted"/>
<accession>A0A239SQP8</accession>
<reference evidence="2 3" key="1">
    <citation type="submission" date="2017-06" db="EMBL/GenBank/DDBJ databases">
        <authorList>
            <consortium name="Pathogen Informatics"/>
        </authorList>
    </citation>
    <scope>NUCLEOTIDE SEQUENCE [LARGE SCALE GENOMIC DNA]</scope>
    <source>
        <strain evidence="2 3">NCTC13788</strain>
    </source>
</reference>
<keyword evidence="1" id="KW-0472">Membrane</keyword>
<feature type="transmembrane region" description="Helical" evidence="1">
    <location>
        <begin position="264"/>
        <end position="286"/>
    </location>
</feature>
<dbReference type="eggNOG" id="COG2031">
    <property type="taxonomic scope" value="Bacteria"/>
</dbReference>
<feature type="transmembrane region" description="Helical" evidence="1">
    <location>
        <begin position="198"/>
        <end position="220"/>
    </location>
</feature>
<evidence type="ECO:0000256" key="1">
    <source>
        <dbReference type="SAM" id="Phobius"/>
    </source>
</evidence>
<dbReference type="Pfam" id="PF02667">
    <property type="entry name" value="SCFA_trans"/>
    <property type="match status" value="1"/>
</dbReference>
<dbReference type="InterPro" id="IPR006160">
    <property type="entry name" value="SCFA_transpt_AtoE"/>
</dbReference>
<feature type="transmembrane region" description="Helical" evidence="1">
    <location>
        <begin position="33"/>
        <end position="53"/>
    </location>
</feature>
<evidence type="ECO:0000313" key="3">
    <source>
        <dbReference type="Proteomes" id="UP000215185"/>
    </source>
</evidence>
<dbReference type="STRING" id="1123308.GCA_000380085_00085"/>
<dbReference type="EMBL" id="LT906439">
    <property type="protein sequence ID" value="SNU87686.1"/>
    <property type="molecule type" value="Genomic_DNA"/>
</dbReference>
<dbReference type="PANTHER" id="PTHR41983">
    <property type="entry name" value="SHORT-CHAIN FATTY ACID TRANSPORTER-RELATED"/>
    <property type="match status" value="1"/>
</dbReference>
<dbReference type="AlphaFoldDB" id="A0A239SQP8"/>
<feature type="transmembrane region" description="Helical" evidence="1">
    <location>
        <begin position="359"/>
        <end position="376"/>
    </location>
</feature>
<dbReference type="RefSeq" id="WP_018372640.1">
    <property type="nucleotide sequence ID" value="NZ_LT906439.1"/>
</dbReference>
<dbReference type="Proteomes" id="UP000215185">
    <property type="component" value="Chromosome 1"/>
</dbReference>
<feature type="transmembrane region" description="Helical" evidence="1">
    <location>
        <begin position="325"/>
        <end position="353"/>
    </location>
</feature>
<gene>
    <name evidence="2" type="primary">atoE</name>
    <name evidence="2" type="ORF">SAMEA4412692_00742</name>
</gene>
<feature type="transmembrane region" description="Helical" evidence="1">
    <location>
        <begin position="437"/>
        <end position="459"/>
    </location>
</feature>
<dbReference type="GO" id="GO:0005886">
    <property type="term" value="C:plasma membrane"/>
    <property type="evidence" value="ECO:0007669"/>
    <property type="project" value="TreeGrafter"/>
</dbReference>
<keyword evidence="1" id="KW-1133">Transmembrane helix</keyword>
<keyword evidence="3" id="KW-1185">Reference proteome</keyword>
<feature type="transmembrane region" description="Helical" evidence="1">
    <location>
        <begin position="65"/>
        <end position="86"/>
    </location>
</feature>
<dbReference type="PANTHER" id="PTHR41983:SF2">
    <property type="entry name" value="SHORT-CHAIN FATTY ACID TRANSPORTER-RELATED"/>
    <property type="match status" value="1"/>
</dbReference>
<dbReference type="KEGG" id="smen:SAMEA4412692_0742"/>
<keyword evidence="1" id="KW-0812">Transmembrane</keyword>
<name>A0A239SQP8_9STRE</name>
<organism evidence="2 3">
    <name type="scientific">Streptococcus merionis</name>
    <dbReference type="NCBI Taxonomy" id="400065"/>
    <lineage>
        <taxon>Bacteria</taxon>
        <taxon>Bacillati</taxon>
        <taxon>Bacillota</taxon>
        <taxon>Bacilli</taxon>
        <taxon>Lactobacillales</taxon>
        <taxon>Streptococcaceae</taxon>
        <taxon>Streptococcus</taxon>
    </lineage>
</organism>
<sequence>MSQETKQSNASWLVRMGESFTRVSEKYMPDPSIFAILLTLIAFTISILVMKVSPLESLDNWYKGFWTLLQFAMQMSLVVIVGGVVADTPLVKTLINKVAAIPKNGRQAAFTVTLVTILISFFQFGLSAVVGALLARNITHSLQKQRQAVEYRLLSACSYIGYMTWCVGLSSSVGLTLATPGHFLESEVGVIPMSQFMFNPMNIFLTISFLVVVPTLAYFLHPKNEGVQPIPEYALANLKMAEDTTEKKVVKNETVGDILNNSPIISYTIGLFGLIYCIRYFMANGINLDLNIINTLFLFLGLLLHGTVSNFVASFGRSTASAAGIIFQFPLYAGIMGIISYSGLGTVIAEWIAGLSTPFTFYFWTFIIASVLNFFTPSGGGQWAVQGPIAINSAKLMNGSVLKASLAVAYGNSWTNMAQPFWALAVLGITGLKAKDIMGYSAALMIVSGFLFVVALLFFPV</sequence>
<dbReference type="OrthoDB" id="9342495at2"/>
<evidence type="ECO:0000313" key="2">
    <source>
        <dbReference type="EMBL" id="SNU87686.1"/>
    </source>
</evidence>
<feature type="transmembrane region" description="Helical" evidence="1">
    <location>
        <begin position="156"/>
        <end position="178"/>
    </location>
</feature>
<feature type="transmembrane region" description="Helical" evidence="1">
    <location>
        <begin position="108"/>
        <end position="135"/>
    </location>
</feature>
<feature type="transmembrane region" description="Helical" evidence="1">
    <location>
        <begin position="292"/>
        <end position="313"/>
    </location>
</feature>
<protein>
    <submittedName>
        <fullName evidence="2">Short-chain fatty acid transporter</fullName>
    </submittedName>
</protein>